<dbReference type="HOGENOM" id="CLU_028200_0_1_1"/>
<keyword evidence="2 6" id="KW-0812">Transmembrane</keyword>
<dbReference type="Pfam" id="PF20684">
    <property type="entry name" value="Fung_rhodopsin"/>
    <property type="match status" value="1"/>
</dbReference>
<dbReference type="AlphaFoldDB" id="U1GFR0"/>
<feature type="domain" description="Rhodopsin" evidence="7">
    <location>
        <begin position="26"/>
        <end position="263"/>
    </location>
</feature>
<dbReference type="OMA" id="NGLGAHT"/>
<evidence type="ECO:0000313" key="8">
    <source>
        <dbReference type="EMBL" id="ERF70948.1"/>
    </source>
</evidence>
<feature type="transmembrane region" description="Helical" evidence="6">
    <location>
        <begin position="84"/>
        <end position="107"/>
    </location>
</feature>
<evidence type="ECO:0000256" key="5">
    <source>
        <dbReference type="ARBA" id="ARBA00038359"/>
    </source>
</evidence>
<dbReference type="GO" id="GO:0016020">
    <property type="term" value="C:membrane"/>
    <property type="evidence" value="ECO:0007669"/>
    <property type="project" value="UniProtKB-SubCell"/>
</dbReference>
<feature type="transmembrane region" description="Helical" evidence="6">
    <location>
        <begin position="199"/>
        <end position="219"/>
    </location>
</feature>
<keyword evidence="3 6" id="KW-1133">Transmembrane helix</keyword>
<keyword evidence="4 6" id="KW-0472">Membrane</keyword>
<keyword evidence="9" id="KW-1185">Reference proteome</keyword>
<dbReference type="GeneID" id="19241626"/>
<evidence type="ECO:0000256" key="1">
    <source>
        <dbReference type="ARBA" id="ARBA00004141"/>
    </source>
</evidence>
<sequence length="375" mass="42209">MISERGKALTIWIIVFTVLTFTTLLLRLWAVRIQKRDVRLDDFFVIGAFISLLALLGTTFWAIANGLGAHTDTVSVAQQTVQKKLLLSSGITWTLATILCKLAILWLYTQIFTTRKFKLAAYILMGVTVSYAFIFIPIFFTQCKPVHAAWDPVLSLTSCRPITRQEFASVAINMALDLAVVILPLPVVWSLRMPTRKKIAVSLMFSLGLVIVAIMTWRIHSTVRATKEKDWNYGLYITALQSLLELWLGIIAANLPTLAPLTSQLIMPKIMSYFRSGNSKEPSSGRRLVYGMRGGEDSALKREKFQMLVNEDARVEVNETRHLNKIEAGASSRSISMDDHSWVDVEANGIGMRRDVDVSFETFHEPPKKAHIFGR</sequence>
<feature type="transmembrane region" description="Helical" evidence="6">
    <location>
        <begin position="43"/>
        <end position="64"/>
    </location>
</feature>
<evidence type="ECO:0000256" key="6">
    <source>
        <dbReference type="SAM" id="Phobius"/>
    </source>
</evidence>
<dbReference type="EMBL" id="KE721277">
    <property type="protein sequence ID" value="ERF70948.1"/>
    <property type="molecule type" value="Genomic_DNA"/>
</dbReference>
<feature type="transmembrane region" description="Helical" evidence="6">
    <location>
        <begin position="119"/>
        <end position="140"/>
    </location>
</feature>
<dbReference type="PANTHER" id="PTHR33048:SF18">
    <property type="entry name" value="INTEGRAL MEMBRANE PROTEIN"/>
    <property type="match status" value="1"/>
</dbReference>
<organism evidence="8 9">
    <name type="scientific">Endocarpon pusillum (strain Z07020 / HMAS-L-300199)</name>
    <name type="common">Lichen-forming fungus</name>
    <dbReference type="NCBI Taxonomy" id="1263415"/>
    <lineage>
        <taxon>Eukaryota</taxon>
        <taxon>Fungi</taxon>
        <taxon>Dikarya</taxon>
        <taxon>Ascomycota</taxon>
        <taxon>Pezizomycotina</taxon>
        <taxon>Eurotiomycetes</taxon>
        <taxon>Chaetothyriomycetidae</taxon>
        <taxon>Verrucariales</taxon>
        <taxon>Verrucariaceae</taxon>
        <taxon>Endocarpon</taxon>
    </lineage>
</organism>
<gene>
    <name evidence="8" type="ORF">EPUS_06733</name>
</gene>
<dbReference type="PANTHER" id="PTHR33048">
    <property type="entry name" value="PTH11-LIKE INTEGRAL MEMBRANE PROTEIN (AFU_ORTHOLOGUE AFUA_5G11245)"/>
    <property type="match status" value="1"/>
</dbReference>
<feature type="transmembrane region" description="Helical" evidence="6">
    <location>
        <begin position="12"/>
        <end position="31"/>
    </location>
</feature>
<dbReference type="OrthoDB" id="3529975at2759"/>
<dbReference type="Proteomes" id="UP000019373">
    <property type="component" value="Unassembled WGS sequence"/>
</dbReference>
<protein>
    <recommendedName>
        <fullName evidence="7">Rhodopsin domain-containing protein</fullName>
    </recommendedName>
</protein>
<name>U1GFR0_ENDPU</name>
<evidence type="ECO:0000313" key="9">
    <source>
        <dbReference type="Proteomes" id="UP000019373"/>
    </source>
</evidence>
<accession>U1GFR0</accession>
<dbReference type="eggNOG" id="ENOG502SKCZ">
    <property type="taxonomic scope" value="Eukaryota"/>
</dbReference>
<reference evidence="9" key="1">
    <citation type="journal article" date="2014" name="BMC Genomics">
        <title>Genome characteristics reveal the impact of lichenization on lichen-forming fungus Endocarpon pusillum Hedwig (Verrucariales, Ascomycota).</title>
        <authorList>
            <person name="Wang Y.-Y."/>
            <person name="Liu B."/>
            <person name="Zhang X.-Y."/>
            <person name="Zhou Q.-M."/>
            <person name="Zhang T."/>
            <person name="Li H."/>
            <person name="Yu Y.-F."/>
            <person name="Zhang X.-L."/>
            <person name="Hao X.-Y."/>
            <person name="Wang M."/>
            <person name="Wang L."/>
            <person name="Wei J.-C."/>
        </authorList>
    </citation>
    <scope>NUCLEOTIDE SEQUENCE [LARGE SCALE GENOMIC DNA]</scope>
    <source>
        <strain evidence="9">Z07020 / HMAS-L-300199</strain>
    </source>
</reference>
<dbReference type="InterPro" id="IPR049326">
    <property type="entry name" value="Rhodopsin_dom_fungi"/>
</dbReference>
<evidence type="ECO:0000256" key="2">
    <source>
        <dbReference type="ARBA" id="ARBA00022692"/>
    </source>
</evidence>
<feature type="transmembrane region" description="Helical" evidence="6">
    <location>
        <begin position="239"/>
        <end position="261"/>
    </location>
</feature>
<proteinExistence type="inferred from homology"/>
<feature type="transmembrane region" description="Helical" evidence="6">
    <location>
        <begin position="167"/>
        <end position="187"/>
    </location>
</feature>
<dbReference type="RefSeq" id="XP_007803402.1">
    <property type="nucleotide sequence ID" value="XM_007805211.1"/>
</dbReference>
<comment type="similarity">
    <text evidence="5">Belongs to the SAT4 family.</text>
</comment>
<evidence type="ECO:0000259" key="7">
    <source>
        <dbReference type="Pfam" id="PF20684"/>
    </source>
</evidence>
<evidence type="ECO:0000256" key="3">
    <source>
        <dbReference type="ARBA" id="ARBA00022989"/>
    </source>
</evidence>
<comment type="subcellular location">
    <subcellularLocation>
        <location evidence="1">Membrane</location>
        <topology evidence="1">Multi-pass membrane protein</topology>
    </subcellularLocation>
</comment>
<evidence type="ECO:0000256" key="4">
    <source>
        <dbReference type="ARBA" id="ARBA00023136"/>
    </source>
</evidence>
<dbReference type="InterPro" id="IPR052337">
    <property type="entry name" value="SAT4-like"/>
</dbReference>